<organism evidence="2">
    <name type="scientific">marine sediment metagenome</name>
    <dbReference type="NCBI Taxonomy" id="412755"/>
    <lineage>
        <taxon>unclassified sequences</taxon>
        <taxon>metagenomes</taxon>
        <taxon>ecological metagenomes</taxon>
    </lineage>
</organism>
<reference evidence="2" key="1">
    <citation type="journal article" date="2014" name="Front. Microbiol.">
        <title>High frequency of phylogenetically diverse reductive dehalogenase-homologous genes in deep subseafloor sedimentary metagenomes.</title>
        <authorList>
            <person name="Kawai M."/>
            <person name="Futagami T."/>
            <person name="Toyoda A."/>
            <person name="Takaki Y."/>
            <person name="Nishi S."/>
            <person name="Hori S."/>
            <person name="Arai W."/>
            <person name="Tsubouchi T."/>
            <person name="Morono Y."/>
            <person name="Uchiyama I."/>
            <person name="Ito T."/>
            <person name="Fujiyama A."/>
            <person name="Inagaki F."/>
            <person name="Takami H."/>
        </authorList>
    </citation>
    <scope>NUCLEOTIDE SEQUENCE</scope>
    <source>
        <strain evidence="2">Expedition CK06-06</strain>
    </source>
</reference>
<accession>X1CXX1</accession>
<comment type="caution">
    <text evidence="2">The sequence shown here is derived from an EMBL/GenBank/DDBJ whole genome shotgun (WGS) entry which is preliminary data.</text>
</comment>
<dbReference type="AlphaFoldDB" id="X1CXX1"/>
<feature type="transmembrane region" description="Helical" evidence="1">
    <location>
        <begin position="6"/>
        <end position="28"/>
    </location>
</feature>
<proteinExistence type="predicted"/>
<keyword evidence="1" id="KW-0812">Transmembrane</keyword>
<sequence length="41" mass="4542">MEHVGYGLVMLISMSVPIATLVLVILIFKKINKIEKNIGSQ</sequence>
<dbReference type="EMBL" id="BART01010480">
    <property type="protein sequence ID" value="GAG89061.1"/>
    <property type="molecule type" value="Genomic_DNA"/>
</dbReference>
<protein>
    <submittedName>
        <fullName evidence="2">Uncharacterized protein</fullName>
    </submittedName>
</protein>
<name>X1CXX1_9ZZZZ</name>
<evidence type="ECO:0000256" key="1">
    <source>
        <dbReference type="SAM" id="Phobius"/>
    </source>
</evidence>
<keyword evidence="1" id="KW-0472">Membrane</keyword>
<gene>
    <name evidence="2" type="ORF">S01H4_22762</name>
</gene>
<evidence type="ECO:0000313" key="2">
    <source>
        <dbReference type="EMBL" id="GAG89061.1"/>
    </source>
</evidence>
<keyword evidence="1" id="KW-1133">Transmembrane helix</keyword>